<keyword evidence="1" id="KW-1133">Transmembrane helix</keyword>
<organism evidence="2 3">
    <name type="scientific">Batillaria attramentaria</name>
    <dbReference type="NCBI Taxonomy" id="370345"/>
    <lineage>
        <taxon>Eukaryota</taxon>
        <taxon>Metazoa</taxon>
        <taxon>Spiralia</taxon>
        <taxon>Lophotrochozoa</taxon>
        <taxon>Mollusca</taxon>
        <taxon>Gastropoda</taxon>
        <taxon>Caenogastropoda</taxon>
        <taxon>Sorbeoconcha</taxon>
        <taxon>Cerithioidea</taxon>
        <taxon>Batillariidae</taxon>
        <taxon>Batillaria</taxon>
    </lineage>
</organism>
<feature type="transmembrane region" description="Helical" evidence="1">
    <location>
        <begin position="20"/>
        <end position="40"/>
    </location>
</feature>
<comment type="caution">
    <text evidence="2">The sequence shown here is derived from an EMBL/GenBank/DDBJ whole genome shotgun (WGS) entry which is preliminary data.</text>
</comment>
<sequence>MWLELAMNCSDPPGSDMLQSVLAFQQLIISAIVVTCFVATKTLLDNFRRRQARLNVVVVGAGPVGLISLMVAAKSGRVSRIILFEEVCKMVLFNKPHQVAFDNKSVCFLRKLGVDFDNIEGCWDCGSFFTRLGVFLEYMLSIVYRLPVPVDVRLGTKVGTQADKT</sequence>
<gene>
    <name evidence="2" type="ORF">BaRGS_00008551</name>
</gene>
<dbReference type="AlphaFoldDB" id="A0ABD0LMV0"/>
<evidence type="ECO:0000313" key="2">
    <source>
        <dbReference type="EMBL" id="KAK7500328.1"/>
    </source>
</evidence>
<keyword evidence="3" id="KW-1185">Reference proteome</keyword>
<accession>A0ABD0LMV0</accession>
<keyword evidence="1" id="KW-0472">Membrane</keyword>
<keyword evidence="1" id="KW-0812">Transmembrane</keyword>
<dbReference type="Proteomes" id="UP001519460">
    <property type="component" value="Unassembled WGS sequence"/>
</dbReference>
<protein>
    <submittedName>
        <fullName evidence="2">Uncharacterized protein</fullName>
    </submittedName>
</protein>
<reference evidence="2 3" key="1">
    <citation type="journal article" date="2023" name="Sci. Data">
        <title>Genome assembly of the Korean intertidal mud-creeper Batillaria attramentaria.</title>
        <authorList>
            <person name="Patra A.K."/>
            <person name="Ho P.T."/>
            <person name="Jun S."/>
            <person name="Lee S.J."/>
            <person name="Kim Y."/>
            <person name="Won Y.J."/>
        </authorList>
    </citation>
    <scope>NUCLEOTIDE SEQUENCE [LARGE SCALE GENOMIC DNA]</scope>
    <source>
        <strain evidence="2">Wonlab-2016</strain>
    </source>
</reference>
<dbReference type="SUPFAM" id="SSF51905">
    <property type="entry name" value="FAD/NAD(P)-binding domain"/>
    <property type="match status" value="1"/>
</dbReference>
<dbReference type="InterPro" id="IPR036188">
    <property type="entry name" value="FAD/NAD-bd_sf"/>
</dbReference>
<name>A0ABD0LMV0_9CAEN</name>
<proteinExistence type="predicted"/>
<evidence type="ECO:0000313" key="3">
    <source>
        <dbReference type="Proteomes" id="UP001519460"/>
    </source>
</evidence>
<feature type="transmembrane region" description="Helical" evidence="1">
    <location>
        <begin position="52"/>
        <end position="73"/>
    </location>
</feature>
<dbReference type="EMBL" id="JACVVK020000038">
    <property type="protein sequence ID" value="KAK7500328.1"/>
    <property type="molecule type" value="Genomic_DNA"/>
</dbReference>
<evidence type="ECO:0000256" key="1">
    <source>
        <dbReference type="SAM" id="Phobius"/>
    </source>
</evidence>